<name>A0AAW0LZ96_QUESU</name>
<evidence type="ECO:0000313" key="2">
    <source>
        <dbReference type="EMBL" id="KAK7856256.1"/>
    </source>
</evidence>
<reference evidence="2 3" key="1">
    <citation type="journal article" date="2018" name="Sci. Data">
        <title>The draft genome sequence of cork oak.</title>
        <authorList>
            <person name="Ramos A.M."/>
            <person name="Usie A."/>
            <person name="Barbosa P."/>
            <person name="Barros P.M."/>
            <person name="Capote T."/>
            <person name="Chaves I."/>
            <person name="Simoes F."/>
            <person name="Abreu I."/>
            <person name="Carrasquinho I."/>
            <person name="Faro C."/>
            <person name="Guimaraes J.B."/>
            <person name="Mendonca D."/>
            <person name="Nobrega F."/>
            <person name="Rodrigues L."/>
            <person name="Saibo N.J.M."/>
            <person name="Varela M.C."/>
            <person name="Egas C."/>
            <person name="Matos J."/>
            <person name="Miguel C.M."/>
            <person name="Oliveira M.M."/>
            <person name="Ricardo C.P."/>
            <person name="Goncalves S."/>
        </authorList>
    </citation>
    <scope>NUCLEOTIDE SEQUENCE [LARGE SCALE GENOMIC DNA]</scope>
    <source>
        <strain evidence="3">cv. HL8</strain>
    </source>
</reference>
<feature type="compositionally biased region" description="Polar residues" evidence="1">
    <location>
        <begin position="536"/>
        <end position="553"/>
    </location>
</feature>
<dbReference type="GO" id="GO:0071763">
    <property type="term" value="P:nuclear membrane organization"/>
    <property type="evidence" value="ECO:0007669"/>
    <property type="project" value="TreeGrafter"/>
</dbReference>
<organism evidence="2 3">
    <name type="scientific">Quercus suber</name>
    <name type="common">Cork oak</name>
    <dbReference type="NCBI Taxonomy" id="58331"/>
    <lineage>
        <taxon>Eukaryota</taxon>
        <taxon>Viridiplantae</taxon>
        <taxon>Streptophyta</taxon>
        <taxon>Embryophyta</taxon>
        <taxon>Tracheophyta</taxon>
        <taxon>Spermatophyta</taxon>
        <taxon>Magnoliopsida</taxon>
        <taxon>eudicotyledons</taxon>
        <taxon>Gunneridae</taxon>
        <taxon>Pentapetalae</taxon>
        <taxon>rosids</taxon>
        <taxon>fabids</taxon>
        <taxon>Fagales</taxon>
        <taxon>Fagaceae</taxon>
        <taxon>Quercus</taxon>
    </lineage>
</organism>
<gene>
    <name evidence="2" type="primary">KAKU4_1</name>
    <name evidence="2" type="ORF">CFP56_024507</name>
</gene>
<accession>A0AAW0LZ96</accession>
<protein>
    <submittedName>
        <fullName evidence="2">Protein kaku4</fullName>
    </submittedName>
</protein>
<evidence type="ECO:0000256" key="1">
    <source>
        <dbReference type="SAM" id="MobiDB-lite"/>
    </source>
</evidence>
<dbReference type="PANTHER" id="PTHR33416">
    <property type="entry name" value="NUCLEAR PORE COMPLEX PROTEIN NUP1"/>
    <property type="match status" value="1"/>
</dbReference>
<keyword evidence="3" id="KW-1185">Reference proteome</keyword>
<feature type="region of interest" description="Disordered" evidence="1">
    <location>
        <begin position="536"/>
        <end position="604"/>
    </location>
</feature>
<sequence>MSTIFRSRRATEPRSGGKMVRPRRAAGARTPYERPRLANPDPENPNWLSRLIYSPTRTIATGAGKLLTNVFFPESSSSESESSSASSSADDSSSGMCVFLYTVMSTKKDGSSEMIKHFRKEPQTAVGKSETKCVIEQLLMQETFSREECDRLIMIVKSRVVDCPTTEHAEDGGPDIDTPHLCSTAVMEAKKWLKEKKLTNSKLELDHGTCTSNSLMPLLVTEDQVGSPADMAKSYMRARPPWASPTAKHVELKPPSPIGMQLFAEETPYSIGGNSASSSKLKRESLATGSWNIQEEIRRVRSKATEEMLRTLPSSKIDWSALTLGHKSSPNSLAAEKLEDVSLTQDGPQKEALLHNPAIIISEQNQVNRMTNINNHFVVKDLEATRITEGKEVDLGLLDGMEGILSYGERIQSLEVVKTVSPSDTGAGNVDELKDTIVTNELHNSIVGGTLPDSALHEENFLTSKEVAGKASAFAGDVFPSSGSSLIAGLDTEQVPMPVNEEDNCISSSHDKVATGAPLEETCEFLSEASMEVPTNINENDAIANDSQNSSSMRYEELSQDLSQPVSKNDMVDKTSAVVEKQQGNKMSRYNRRGRSRGSRGRGK</sequence>
<dbReference type="AlphaFoldDB" id="A0AAW0LZ96"/>
<comment type="caution">
    <text evidence="2">The sequence shown here is derived from an EMBL/GenBank/DDBJ whole genome shotgun (WGS) entry which is preliminary data.</text>
</comment>
<dbReference type="PANTHER" id="PTHR33416:SF17">
    <property type="entry name" value="PROTEIN KAKU4"/>
    <property type="match status" value="1"/>
</dbReference>
<evidence type="ECO:0000313" key="3">
    <source>
        <dbReference type="Proteomes" id="UP000237347"/>
    </source>
</evidence>
<feature type="compositionally biased region" description="Basic residues" evidence="1">
    <location>
        <begin position="589"/>
        <end position="604"/>
    </location>
</feature>
<feature type="region of interest" description="Disordered" evidence="1">
    <location>
        <begin position="1"/>
        <end position="47"/>
    </location>
</feature>
<proteinExistence type="predicted"/>
<dbReference type="EMBL" id="PKMF04000038">
    <property type="protein sequence ID" value="KAK7856256.1"/>
    <property type="molecule type" value="Genomic_DNA"/>
</dbReference>
<dbReference type="Proteomes" id="UP000237347">
    <property type="component" value="Unassembled WGS sequence"/>
</dbReference>
<dbReference type="GO" id="GO:0005635">
    <property type="term" value="C:nuclear envelope"/>
    <property type="evidence" value="ECO:0007669"/>
    <property type="project" value="TreeGrafter"/>
</dbReference>